<evidence type="ECO:0000313" key="8">
    <source>
        <dbReference type="EMBL" id="VDM49032.1"/>
    </source>
</evidence>
<keyword evidence="5 6" id="KW-0472">Membrane</keyword>
<dbReference type="InterPro" id="IPR011527">
    <property type="entry name" value="ABC1_TM_dom"/>
</dbReference>
<dbReference type="SUPFAM" id="SSF90123">
    <property type="entry name" value="ABC transporter transmembrane region"/>
    <property type="match status" value="1"/>
</dbReference>
<keyword evidence="2" id="KW-0813">Transport</keyword>
<keyword evidence="4 6" id="KW-1133">Transmembrane helix</keyword>
<dbReference type="Pfam" id="PF06472">
    <property type="entry name" value="ABC_membrane_2"/>
    <property type="match status" value="1"/>
</dbReference>
<evidence type="ECO:0000259" key="7">
    <source>
        <dbReference type="PROSITE" id="PS50893"/>
    </source>
</evidence>
<feature type="transmembrane region" description="Helical" evidence="6">
    <location>
        <begin position="338"/>
        <end position="364"/>
    </location>
</feature>
<evidence type="ECO:0000256" key="5">
    <source>
        <dbReference type="ARBA" id="ARBA00023136"/>
    </source>
</evidence>
<dbReference type="GO" id="GO:0005324">
    <property type="term" value="F:long-chain fatty acid transmembrane transporter activity"/>
    <property type="evidence" value="ECO:0007669"/>
    <property type="project" value="TreeGrafter"/>
</dbReference>
<dbReference type="GO" id="GO:0007031">
    <property type="term" value="P:peroxisome organization"/>
    <property type="evidence" value="ECO:0007669"/>
    <property type="project" value="TreeGrafter"/>
</dbReference>
<reference evidence="8 9" key="2">
    <citation type="submission" date="2018-11" db="EMBL/GenBank/DDBJ databases">
        <authorList>
            <consortium name="Pathogen Informatics"/>
        </authorList>
    </citation>
    <scope>NUCLEOTIDE SEQUENCE [LARGE SCALE GENOMIC DNA]</scope>
</reference>
<evidence type="ECO:0000313" key="10">
    <source>
        <dbReference type="WBParaSite" id="TCNE_0001771201-mRNA-1"/>
    </source>
</evidence>
<dbReference type="PROSITE" id="PS50893">
    <property type="entry name" value="ABC_TRANSPORTER_2"/>
    <property type="match status" value="1"/>
</dbReference>
<evidence type="ECO:0000256" key="2">
    <source>
        <dbReference type="ARBA" id="ARBA00022448"/>
    </source>
</evidence>
<proteinExistence type="inferred from homology"/>
<evidence type="ECO:0000256" key="6">
    <source>
        <dbReference type="SAM" id="Phobius"/>
    </source>
</evidence>
<reference evidence="10" key="1">
    <citation type="submission" date="2016-06" db="UniProtKB">
        <authorList>
            <consortium name="WormBaseParasite"/>
        </authorList>
    </citation>
    <scope>IDENTIFICATION</scope>
</reference>
<evidence type="ECO:0000256" key="3">
    <source>
        <dbReference type="ARBA" id="ARBA00022692"/>
    </source>
</evidence>
<dbReference type="InterPro" id="IPR050835">
    <property type="entry name" value="ABC_transporter_sub-D"/>
</dbReference>
<feature type="transmembrane region" description="Helical" evidence="6">
    <location>
        <begin position="149"/>
        <end position="168"/>
    </location>
</feature>
<keyword evidence="3 6" id="KW-0812">Transmembrane</keyword>
<dbReference type="GO" id="GO:0005524">
    <property type="term" value="F:ATP binding"/>
    <property type="evidence" value="ECO:0007669"/>
    <property type="project" value="InterPro"/>
</dbReference>
<evidence type="ECO:0000313" key="9">
    <source>
        <dbReference type="Proteomes" id="UP000050794"/>
    </source>
</evidence>
<sequence length="732" mass="82353">MAQRAAQLVFAFRKLCFDFSSAMECPYFVLNDDAHLPPKTFFFFAFSSSPPLSAVCIELGLRLICGIKTGFLANKMSKLSLDRNLFRRIFILFAILFPVKRNGCPLTLQLAIVVFIVSAIDQLTTYYVGVLPSEFYVALGNRDLPLFRYLIGKSALIIFLKALTLAASKYSSSLLFIKCRQLCAQTLHQLYFKHHVYYQLTVSADALDNPDQRMTQDVEKLTRILTQDLFVPVIMAPFIVGYYTYRTYDSSGWVGPLAIYGYFASSTIVNKLILSPIVGLVNDQEKREGDLRSKHCEIRANVEAIAFYRSGATENTMVNSKLDALIDVQKKLIAWRTFLCLATSIFDYYGGTLSYLLIAIPIFLTHDFDGLTGTDLSGIVSKNVFFYLYLIYSFTRLVALAENFGDMAGVAHRVVGLYEELRRLNDSNAKVPRKESDSSVAVVTLSEKELDDEFDSRMKERVCSLSFRQFQNATMQTDLSNGSIKAECSESNIAMVLSSLCIANPSNSDSVLLYELSMLISSGQNLLITGDSSSGKTSILRVLADLWKCSSGKVERFWEFSPSTMLFIPQNPYFPSGATTLRQQLVYPSIAEPNQKEIPQLKNILESIQMTHAIERFSGFDTPFDGDWQETLSRGELQRLCIGRVLYHRPKIVFLDECTSALGLKMEVSLYRIIKETGISFVSVGHRQSLRQFHDLELHLNGDGGWSVCKIDKEAGVQKQLNIHSTSETNEL</sequence>
<dbReference type="Pfam" id="PF00005">
    <property type="entry name" value="ABC_tran"/>
    <property type="match status" value="1"/>
</dbReference>
<dbReference type="Gene3D" id="3.40.50.300">
    <property type="entry name" value="P-loop containing nucleotide triphosphate hydrolases"/>
    <property type="match status" value="1"/>
</dbReference>
<name>A0A183VAE1_TOXCA</name>
<dbReference type="InterPro" id="IPR003439">
    <property type="entry name" value="ABC_transporter-like_ATP-bd"/>
</dbReference>
<evidence type="ECO:0000256" key="4">
    <source>
        <dbReference type="ARBA" id="ARBA00022989"/>
    </source>
</evidence>
<feature type="transmembrane region" description="Helical" evidence="6">
    <location>
        <begin position="257"/>
        <end position="281"/>
    </location>
</feature>
<dbReference type="AlphaFoldDB" id="A0A183VAE1"/>
<evidence type="ECO:0000256" key="1">
    <source>
        <dbReference type="ARBA" id="ARBA00008575"/>
    </source>
</evidence>
<feature type="transmembrane region" description="Helical" evidence="6">
    <location>
        <begin position="229"/>
        <end position="245"/>
    </location>
</feature>
<comment type="similarity">
    <text evidence="1">Belongs to the ABC transporter superfamily. ABCD family. Peroxisomal fatty acyl CoA transporter (TC 3.A.1.203) subfamily.</text>
</comment>
<dbReference type="PANTHER" id="PTHR11384">
    <property type="entry name" value="ATP-BINDING CASSETTE, SUB-FAMILY D MEMBER"/>
    <property type="match status" value="1"/>
</dbReference>
<feature type="domain" description="ABC transporter" evidence="7">
    <location>
        <begin position="495"/>
        <end position="729"/>
    </location>
</feature>
<gene>
    <name evidence="8" type="ORF">TCNE_LOCUS17711</name>
</gene>
<dbReference type="CDD" id="cd03223">
    <property type="entry name" value="ABCD_peroxisomal_ALDP"/>
    <property type="match status" value="1"/>
</dbReference>
<dbReference type="GO" id="GO:0016887">
    <property type="term" value="F:ATP hydrolysis activity"/>
    <property type="evidence" value="ECO:0007669"/>
    <property type="project" value="InterPro"/>
</dbReference>
<dbReference type="EMBL" id="UYWY01024708">
    <property type="protein sequence ID" value="VDM49032.1"/>
    <property type="molecule type" value="Genomic_DNA"/>
</dbReference>
<dbReference type="Gene3D" id="1.20.1560.10">
    <property type="entry name" value="ABC transporter type 1, transmembrane domain"/>
    <property type="match status" value="1"/>
</dbReference>
<dbReference type="WBParaSite" id="TCNE_0001771201-mRNA-1">
    <property type="protein sequence ID" value="TCNE_0001771201-mRNA-1"/>
    <property type="gene ID" value="TCNE_0001771201"/>
</dbReference>
<protein>
    <submittedName>
        <fullName evidence="10">ATP-binding cassette sub-family D member 4</fullName>
    </submittedName>
</protein>
<dbReference type="GO" id="GO:0042760">
    <property type="term" value="P:very long-chain fatty acid catabolic process"/>
    <property type="evidence" value="ECO:0007669"/>
    <property type="project" value="TreeGrafter"/>
</dbReference>
<accession>A0A183VAE1</accession>
<organism evidence="9 10">
    <name type="scientific">Toxocara canis</name>
    <name type="common">Canine roundworm</name>
    <dbReference type="NCBI Taxonomy" id="6265"/>
    <lineage>
        <taxon>Eukaryota</taxon>
        <taxon>Metazoa</taxon>
        <taxon>Ecdysozoa</taxon>
        <taxon>Nematoda</taxon>
        <taxon>Chromadorea</taxon>
        <taxon>Rhabditida</taxon>
        <taxon>Spirurina</taxon>
        <taxon>Ascaridomorpha</taxon>
        <taxon>Ascaridoidea</taxon>
        <taxon>Toxocaridae</taxon>
        <taxon>Toxocara</taxon>
    </lineage>
</organism>
<dbReference type="SUPFAM" id="SSF52540">
    <property type="entry name" value="P-loop containing nucleoside triphosphate hydrolases"/>
    <property type="match status" value="1"/>
</dbReference>
<dbReference type="PANTHER" id="PTHR11384:SF59">
    <property type="entry name" value="LYSOSOMAL COBALAMIN TRANSPORTER ABCD4"/>
    <property type="match status" value="1"/>
</dbReference>
<dbReference type="Proteomes" id="UP000050794">
    <property type="component" value="Unassembled WGS sequence"/>
</dbReference>
<dbReference type="GO" id="GO:0140359">
    <property type="term" value="F:ABC-type transporter activity"/>
    <property type="evidence" value="ECO:0007669"/>
    <property type="project" value="InterPro"/>
</dbReference>
<dbReference type="InterPro" id="IPR036640">
    <property type="entry name" value="ABC1_TM_sf"/>
</dbReference>
<dbReference type="GO" id="GO:0006635">
    <property type="term" value="P:fatty acid beta-oxidation"/>
    <property type="evidence" value="ECO:0007669"/>
    <property type="project" value="TreeGrafter"/>
</dbReference>
<feature type="transmembrane region" description="Helical" evidence="6">
    <location>
        <begin position="110"/>
        <end position="129"/>
    </location>
</feature>
<dbReference type="GO" id="GO:0015910">
    <property type="term" value="P:long-chain fatty acid import into peroxisome"/>
    <property type="evidence" value="ECO:0007669"/>
    <property type="project" value="TreeGrafter"/>
</dbReference>
<dbReference type="InterPro" id="IPR027417">
    <property type="entry name" value="P-loop_NTPase"/>
</dbReference>
<dbReference type="GO" id="GO:0005778">
    <property type="term" value="C:peroxisomal membrane"/>
    <property type="evidence" value="ECO:0007669"/>
    <property type="project" value="TreeGrafter"/>
</dbReference>
<keyword evidence="9" id="KW-1185">Reference proteome</keyword>